<name>A0A8J4H2C8_9BACL</name>
<dbReference type="AlphaFoldDB" id="A0A8J4H2C8"/>
<dbReference type="EMBL" id="BOVK01000031">
    <property type="protein sequence ID" value="GIQ69614.1"/>
    <property type="molecule type" value="Genomic_DNA"/>
</dbReference>
<sequence>MKKWFFGILILLLFISGGLSYWNWSSEGGYATPLEAVHAFRSYKGTLIHEHDVDGGKVLFLHRGLQVDEWNFQAEYVKETRRGWIWGYGGGHSAAFGDHPPSERWSYQYFPSTKGTPYESPFPMLYGLMDSAHHTVSVHSHTTGENYRTAGLHVDQLGVKLWYFFLTEGDGQQFTLTFLSEKNEVMDTMYIDESKPANGGNVGKAFDRLN</sequence>
<evidence type="ECO:0000313" key="2">
    <source>
        <dbReference type="Proteomes" id="UP000677918"/>
    </source>
</evidence>
<protein>
    <submittedName>
        <fullName evidence="1">Uncharacterized protein</fullName>
    </submittedName>
</protein>
<keyword evidence="2" id="KW-1185">Reference proteome</keyword>
<evidence type="ECO:0000313" key="1">
    <source>
        <dbReference type="EMBL" id="GIQ69614.1"/>
    </source>
</evidence>
<dbReference type="RefSeq" id="WP_213412408.1">
    <property type="nucleotide sequence ID" value="NZ_BOVK01000031.1"/>
</dbReference>
<reference evidence="1" key="1">
    <citation type="submission" date="2021-04" db="EMBL/GenBank/DDBJ databases">
        <title>Draft genome sequence of Xylanibacillus composti strain K13.</title>
        <authorList>
            <person name="Uke A."/>
            <person name="Chhe C."/>
            <person name="Baramee S."/>
            <person name="Kosugi A."/>
        </authorList>
    </citation>
    <scope>NUCLEOTIDE SEQUENCE</scope>
    <source>
        <strain evidence="1">K13</strain>
    </source>
</reference>
<dbReference type="Proteomes" id="UP000677918">
    <property type="component" value="Unassembled WGS sequence"/>
</dbReference>
<comment type="caution">
    <text evidence="1">The sequence shown here is derived from an EMBL/GenBank/DDBJ whole genome shotgun (WGS) entry which is preliminary data.</text>
</comment>
<accession>A0A8J4H2C8</accession>
<organism evidence="1 2">
    <name type="scientific">Xylanibacillus composti</name>
    <dbReference type="NCBI Taxonomy" id="1572762"/>
    <lineage>
        <taxon>Bacteria</taxon>
        <taxon>Bacillati</taxon>
        <taxon>Bacillota</taxon>
        <taxon>Bacilli</taxon>
        <taxon>Bacillales</taxon>
        <taxon>Paenibacillaceae</taxon>
        <taxon>Xylanibacillus</taxon>
    </lineage>
</organism>
<gene>
    <name evidence="1" type="ORF">XYCOK13_24380</name>
</gene>
<proteinExistence type="predicted"/>